<evidence type="ECO:0000256" key="2">
    <source>
        <dbReference type="ARBA" id="ARBA00022475"/>
    </source>
</evidence>
<evidence type="ECO:0000256" key="4">
    <source>
        <dbReference type="ARBA" id="ARBA00022989"/>
    </source>
</evidence>
<dbReference type="InterPro" id="IPR017452">
    <property type="entry name" value="GPCR_Rhodpsn_7TM"/>
</dbReference>
<protein>
    <recommendedName>
        <fullName evidence="11">G-protein coupled receptors family 1 profile domain-containing protein</fullName>
    </recommendedName>
</protein>
<gene>
    <name evidence="12" type="ORF">CAPTEDRAFT_212807</name>
</gene>
<feature type="transmembrane region" description="Helical" evidence="10">
    <location>
        <begin position="150"/>
        <end position="171"/>
    </location>
</feature>
<dbReference type="HOGENOM" id="CLU_063530_0_0_1"/>
<dbReference type="EMBL" id="AMQN01014935">
    <property type="status" value="NOT_ANNOTATED_CDS"/>
    <property type="molecule type" value="Genomic_DNA"/>
</dbReference>
<evidence type="ECO:0000259" key="11">
    <source>
        <dbReference type="PROSITE" id="PS50262"/>
    </source>
</evidence>
<dbReference type="Pfam" id="PF00001">
    <property type="entry name" value="7tm_1"/>
    <property type="match status" value="1"/>
</dbReference>
<evidence type="ECO:0000313" key="14">
    <source>
        <dbReference type="Proteomes" id="UP000014760"/>
    </source>
</evidence>
<dbReference type="CDD" id="cd00637">
    <property type="entry name" value="7tm_classA_rhodopsin-like"/>
    <property type="match status" value="1"/>
</dbReference>
<dbReference type="SMART" id="SM01381">
    <property type="entry name" value="7TM_GPCR_Srsx"/>
    <property type="match status" value="1"/>
</dbReference>
<evidence type="ECO:0000256" key="8">
    <source>
        <dbReference type="ARBA" id="ARBA00023180"/>
    </source>
</evidence>
<evidence type="ECO:0000313" key="12">
    <source>
        <dbReference type="EMBL" id="ELT89263.1"/>
    </source>
</evidence>
<dbReference type="EMBL" id="KB311434">
    <property type="protein sequence ID" value="ELT89263.1"/>
    <property type="molecule type" value="Genomic_DNA"/>
</dbReference>
<feature type="transmembrane region" description="Helical" evidence="10">
    <location>
        <begin position="29"/>
        <end position="53"/>
    </location>
</feature>
<comment type="subcellular location">
    <subcellularLocation>
        <location evidence="1">Cell membrane</location>
        <topology evidence="1">Multi-pass membrane protein</topology>
    </subcellularLocation>
</comment>
<dbReference type="Proteomes" id="UP000014760">
    <property type="component" value="Unassembled WGS sequence"/>
</dbReference>
<evidence type="ECO:0000313" key="13">
    <source>
        <dbReference type="EnsemblMetazoa" id="CapteP212807"/>
    </source>
</evidence>
<keyword evidence="5" id="KW-0297">G-protein coupled receptor</keyword>
<evidence type="ECO:0000256" key="9">
    <source>
        <dbReference type="ARBA" id="ARBA00023224"/>
    </source>
</evidence>
<keyword evidence="9" id="KW-0807">Transducer</keyword>
<dbReference type="STRING" id="283909.R7T797"/>
<dbReference type="GO" id="GO:0004930">
    <property type="term" value="F:G protein-coupled receptor activity"/>
    <property type="evidence" value="ECO:0007669"/>
    <property type="project" value="UniProtKB-KW"/>
</dbReference>
<feature type="transmembrane region" description="Helical" evidence="10">
    <location>
        <begin position="104"/>
        <end position="129"/>
    </location>
</feature>
<keyword evidence="8" id="KW-0325">Glycoprotein</keyword>
<evidence type="ECO:0000256" key="3">
    <source>
        <dbReference type="ARBA" id="ARBA00022692"/>
    </source>
</evidence>
<dbReference type="OrthoDB" id="5974286at2759"/>
<keyword evidence="4 10" id="KW-1133">Transmembrane helix</keyword>
<feature type="transmembrane region" description="Helical" evidence="10">
    <location>
        <begin position="280"/>
        <end position="302"/>
    </location>
</feature>
<evidence type="ECO:0000256" key="1">
    <source>
        <dbReference type="ARBA" id="ARBA00004651"/>
    </source>
</evidence>
<organism evidence="12">
    <name type="scientific">Capitella teleta</name>
    <name type="common">Polychaete worm</name>
    <dbReference type="NCBI Taxonomy" id="283909"/>
    <lineage>
        <taxon>Eukaryota</taxon>
        <taxon>Metazoa</taxon>
        <taxon>Spiralia</taxon>
        <taxon>Lophotrochozoa</taxon>
        <taxon>Annelida</taxon>
        <taxon>Polychaeta</taxon>
        <taxon>Sedentaria</taxon>
        <taxon>Scolecida</taxon>
        <taxon>Capitellidae</taxon>
        <taxon>Capitella</taxon>
    </lineage>
</organism>
<feature type="transmembrane region" description="Helical" evidence="10">
    <location>
        <begin position="245"/>
        <end position="268"/>
    </location>
</feature>
<reference evidence="14" key="1">
    <citation type="submission" date="2012-12" db="EMBL/GenBank/DDBJ databases">
        <authorList>
            <person name="Hellsten U."/>
            <person name="Grimwood J."/>
            <person name="Chapman J.A."/>
            <person name="Shapiro H."/>
            <person name="Aerts A."/>
            <person name="Otillar R.P."/>
            <person name="Terry A.Y."/>
            <person name="Boore J.L."/>
            <person name="Simakov O."/>
            <person name="Marletaz F."/>
            <person name="Cho S.-J."/>
            <person name="Edsinger-Gonzales E."/>
            <person name="Havlak P."/>
            <person name="Kuo D.-H."/>
            <person name="Larsson T."/>
            <person name="Lv J."/>
            <person name="Arendt D."/>
            <person name="Savage R."/>
            <person name="Osoegawa K."/>
            <person name="de Jong P."/>
            <person name="Lindberg D.R."/>
            <person name="Seaver E.C."/>
            <person name="Weisblat D.A."/>
            <person name="Putnam N.H."/>
            <person name="Grigoriev I.V."/>
            <person name="Rokhsar D.S."/>
        </authorList>
    </citation>
    <scope>NUCLEOTIDE SEQUENCE</scope>
    <source>
        <strain evidence="14">I ESC-2004</strain>
    </source>
</reference>
<proteinExistence type="predicted"/>
<dbReference type="Gene3D" id="1.20.1070.10">
    <property type="entry name" value="Rhodopsin 7-helix transmembrane proteins"/>
    <property type="match status" value="1"/>
</dbReference>
<reference evidence="13" key="3">
    <citation type="submission" date="2015-06" db="UniProtKB">
        <authorList>
            <consortium name="EnsemblMetazoa"/>
        </authorList>
    </citation>
    <scope>IDENTIFICATION</scope>
</reference>
<dbReference type="PANTHER" id="PTHR24246:SF27">
    <property type="entry name" value="ADENOSINE RECEPTOR, ISOFORM A"/>
    <property type="match status" value="1"/>
</dbReference>
<dbReference type="PROSITE" id="PS50262">
    <property type="entry name" value="G_PROTEIN_RECEP_F1_2"/>
    <property type="match status" value="1"/>
</dbReference>
<evidence type="ECO:0000256" key="10">
    <source>
        <dbReference type="SAM" id="Phobius"/>
    </source>
</evidence>
<keyword evidence="2" id="KW-1003">Cell membrane</keyword>
<keyword evidence="6 10" id="KW-0472">Membrane</keyword>
<keyword evidence="7" id="KW-0675">Receptor</keyword>
<evidence type="ECO:0000256" key="7">
    <source>
        <dbReference type="ARBA" id="ARBA00023170"/>
    </source>
</evidence>
<accession>R7T797</accession>
<feature type="domain" description="G-protein coupled receptors family 1 profile" evidence="11">
    <location>
        <begin position="44"/>
        <end position="300"/>
    </location>
</feature>
<evidence type="ECO:0000256" key="5">
    <source>
        <dbReference type="ARBA" id="ARBA00023040"/>
    </source>
</evidence>
<reference evidence="12 14" key="2">
    <citation type="journal article" date="2013" name="Nature">
        <title>Insights into bilaterian evolution from three spiralian genomes.</title>
        <authorList>
            <person name="Simakov O."/>
            <person name="Marletaz F."/>
            <person name="Cho S.J."/>
            <person name="Edsinger-Gonzales E."/>
            <person name="Havlak P."/>
            <person name="Hellsten U."/>
            <person name="Kuo D.H."/>
            <person name="Larsson T."/>
            <person name="Lv J."/>
            <person name="Arendt D."/>
            <person name="Savage R."/>
            <person name="Osoegawa K."/>
            <person name="de Jong P."/>
            <person name="Grimwood J."/>
            <person name="Chapman J.A."/>
            <person name="Shapiro H."/>
            <person name="Aerts A."/>
            <person name="Otillar R.P."/>
            <person name="Terry A.Y."/>
            <person name="Boore J.L."/>
            <person name="Grigoriev I.V."/>
            <person name="Lindberg D.R."/>
            <person name="Seaver E.C."/>
            <person name="Weisblat D.A."/>
            <person name="Putnam N.H."/>
            <person name="Rokhsar D.S."/>
        </authorList>
    </citation>
    <scope>NUCLEOTIDE SEQUENCE</scope>
    <source>
        <strain evidence="12 14">I ESC-2004</strain>
    </source>
</reference>
<dbReference type="InterPro" id="IPR000276">
    <property type="entry name" value="GPCR_Rhodpsn"/>
</dbReference>
<keyword evidence="3 10" id="KW-0812">Transmembrane</keyword>
<dbReference type="PRINTS" id="PR00237">
    <property type="entry name" value="GPCRRHODOPSN"/>
</dbReference>
<dbReference type="GO" id="GO:0005886">
    <property type="term" value="C:plasma membrane"/>
    <property type="evidence" value="ECO:0007669"/>
    <property type="project" value="UniProtKB-SubCell"/>
</dbReference>
<dbReference type="EnsemblMetazoa" id="CapteT212807">
    <property type="protein sequence ID" value="CapteP212807"/>
    <property type="gene ID" value="CapteG212807"/>
</dbReference>
<dbReference type="SUPFAM" id="SSF81321">
    <property type="entry name" value="Family A G protein-coupled receptor-like"/>
    <property type="match status" value="1"/>
</dbReference>
<evidence type="ECO:0000256" key="6">
    <source>
        <dbReference type="ARBA" id="ARBA00023136"/>
    </source>
</evidence>
<dbReference type="PANTHER" id="PTHR24246">
    <property type="entry name" value="OLFACTORY RECEPTOR AND ADENOSINE RECEPTOR"/>
    <property type="match status" value="1"/>
</dbReference>
<keyword evidence="14" id="KW-1185">Reference proteome</keyword>
<feature type="transmembrane region" description="Helical" evidence="10">
    <location>
        <begin position="196"/>
        <end position="224"/>
    </location>
</feature>
<dbReference type="AlphaFoldDB" id="R7T797"/>
<sequence length="347" mass="38029">MEPTTDSVLPTASADTVPDASALLKASRMFVYVGLTSSVLTMIINPLTVIAMALHGMLRKSATNLFIASLCCADLITGAALFLVKLQELMTTKHSDAEAKFTAVISWTAAALTVMGFFSSLFTAFAIGVDRAVATITPMKYRSRMTHKRGIISLVIMWTSVGCLVLTPLAVKLNSLEKEQPLPVITHPPLAFPQPFIQYVCTPLIGCCLIGNALLYLSIVIAFNRFSRTAKSSSSTKHSQQLTKMSVILVSSLLVSITPITIFAALPPPAEPLEQLRANLMYNALMIIMLVPTFSNNFIYAWHQRDFRKAFSRLLKCEWRNATVHPTQFTEDPTRASTQAKTVTLPL</sequence>
<name>R7T797_CAPTE</name>
<feature type="transmembrane region" description="Helical" evidence="10">
    <location>
        <begin position="65"/>
        <end position="84"/>
    </location>
</feature>